<protein>
    <submittedName>
        <fullName evidence="1">Uncharacterized protein</fullName>
    </submittedName>
</protein>
<dbReference type="Proteomes" id="UP001229244">
    <property type="component" value="Unassembled WGS sequence"/>
</dbReference>
<sequence>MSDEEVSVEAFEISEILGGGHTADGRFVALVKLQDDSQQGLMMAPSRVDALATLLQAALLEAQGQRLSFTVPVSLEGKLEASDVSVEATPAGTFRVGLKDKDENTVEIAMSLKKAAEWRDALAEKIALVERAQRGE</sequence>
<dbReference type="AlphaFoldDB" id="A0AAE4ARP2"/>
<evidence type="ECO:0000313" key="2">
    <source>
        <dbReference type="Proteomes" id="UP001229244"/>
    </source>
</evidence>
<proteinExistence type="predicted"/>
<evidence type="ECO:0000313" key="1">
    <source>
        <dbReference type="EMBL" id="MDQ0314412.1"/>
    </source>
</evidence>
<reference evidence="1" key="1">
    <citation type="submission" date="2023-07" db="EMBL/GenBank/DDBJ databases">
        <title>Genomic Encyclopedia of Type Strains, Phase IV (KMG-IV): sequencing the most valuable type-strain genomes for metagenomic binning, comparative biology and taxonomic classification.</title>
        <authorList>
            <person name="Goeker M."/>
        </authorList>
    </citation>
    <scope>NUCLEOTIDE SEQUENCE</scope>
    <source>
        <strain evidence="1">DSM 21202</strain>
    </source>
</reference>
<gene>
    <name evidence="1" type="ORF">J2S73_000849</name>
</gene>
<organism evidence="1 2">
    <name type="scientific">Amorphus orientalis</name>
    <dbReference type="NCBI Taxonomy" id="649198"/>
    <lineage>
        <taxon>Bacteria</taxon>
        <taxon>Pseudomonadati</taxon>
        <taxon>Pseudomonadota</taxon>
        <taxon>Alphaproteobacteria</taxon>
        <taxon>Hyphomicrobiales</taxon>
        <taxon>Amorphaceae</taxon>
        <taxon>Amorphus</taxon>
    </lineage>
</organism>
<name>A0AAE4ARP2_9HYPH</name>
<dbReference type="EMBL" id="JAUSUL010000001">
    <property type="protein sequence ID" value="MDQ0314412.1"/>
    <property type="molecule type" value="Genomic_DNA"/>
</dbReference>
<accession>A0AAE4ARP2</accession>
<comment type="caution">
    <text evidence="1">The sequence shown here is derived from an EMBL/GenBank/DDBJ whole genome shotgun (WGS) entry which is preliminary data.</text>
</comment>
<dbReference type="RefSeq" id="WP_306884187.1">
    <property type="nucleotide sequence ID" value="NZ_JAUSUL010000001.1"/>
</dbReference>
<keyword evidence="2" id="KW-1185">Reference proteome</keyword>